<evidence type="ECO:0000313" key="1">
    <source>
        <dbReference type="EMBL" id="GID98670.1"/>
    </source>
</evidence>
<dbReference type="PROSITE" id="PS00086">
    <property type="entry name" value="CYTOCHROME_P450"/>
    <property type="match status" value="1"/>
</dbReference>
<proteinExistence type="predicted"/>
<protein>
    <recommendedName>
        <fullName evidence="3">Cytochrome P450</fullName>
    </recommendedName>
</protein>
<name>A0ABQ3YMA5_9ACTN</name>
<comment type="caution">
    <text evidence="1">The sequence shown here is derived from an EMBL/GenBank/DDBJ whole genome shotgun (WGS) entry which is preliminary data.</text>
</comment>
<accession>A0ABQ3YMA5</accession>
<keyword evidence="2" id="KW-1185">Reference proteome</keyword>
<organism evidence="1 2">
    <name type="scientific">Paractinoplanes durhamensis</name>
    <dbReference type="NCBI Taxonomy" id="113563"/>
    <lineage>
        <taxon>Bacteria</taxon>
        <taxon>Bacillati</taxon>
        <taxon>Actinomycetota</taxon>
        <taxon>Actinomycetes</taxon>
        <taxon>Micromonosporales</taxon>
        <taxon>Micromonosporaceae</taxon>
        <taxon>Paractinoplanes</taxon>
    </lineage>
</organism>
<evidence type="ECO:0008006" key="3">
    <source>
        <dbReference type="Google" id="ProtNLM"/>
    </source>
</evidence>
<gene>
    <name evidence="1" type="ORF">Adu01nite_00210</name>
</gene>
<dbReference type="RefSeq" id="WP_203724108.1">
    <property type="nucleotide sequence ID" value="NZ_BOML01000002.1"/>
</dbReference>
<dbReference type="Gene3D" id="1.10.630.10">
    <property type="entry name" value="Cytochrome P450"/>
    <property type="match status" value="1"/>
</dbReference>
<dbReference type="InterPro" id="IPR017972">
    <property type="entry name" value="Cyt_P450_CS"/>
</dbReference>
<dbReference type="InterPro" id="IPR036396">
    <property type="entry name" value="Cyt_P450_sf"/>
</dbReference>
<evidence type="ECO:0000313" key="2">
    <source>
        <dbReference type="Proteomes" id="UP000637628"/>
    </source>
</evidence>
<sequence>MPEILDPAAALAVLTDPTFVVPPVPPGSAGVAWLRASVGRFSTGVDHERRRALSVEILNRIPAASLRRVDAEHPVATLARAMGIAAPVVALVREIAQAYRPGTGDDSRADAAVEQLITVLAGAHDEPTAARIGVLVQACDATATLIERLRTRPPAEVLAEDPPVPATRRQATTTTALPGGVSVSAGEEVLVALNGDLAFGAGPRRCPGRAHALALADLAVADLALADLARADLARADLARADLARADLA</sequence>
<dbReference type="EMBL" id="BOML01000002">
    <property type="protein sequence ID" value="GID98670.1"/>
    <property type="molecule type" value="Genomic_DNA"/>
</dbReference>
<reference evidence="1 2" key="1">
    <citation type="submission" date="2021-01" db="EMBL/GenBank/DDBJ databases">
        <title>Whole genome shotgun sequence of Actinoplanes durhamensis NBRC 14914.</title>
        <authorList>
            <person name="Komaki H."/>
            <person name="Tamura T."/>
        </authorList>
    </citation>
    <scope>NUCLEOTIDE SEQUENCE [LARGE SCALE GENOMIC DNA]</scope>
    <source>
        <strain evidence="1 2">NBRC 14914</strain>
    </source>
</reference>
<dbReference type="SUPFAM" id="SSF48264">
    <property type="entry name" value="Cytochrome P450"/>
    <property type="match status" value="1"/>
</dbReference>
<dbReference type="Proteomes" id="UP000637628">
    <property type="component" value="Unassembled WGS sequence"/>
</dbReference>